<reference evidence="2" key="1">
    <citation type="submission" date="2013-07" db="EMBL/GenBank/DDBJ databases">
        <title>Sub-species coevolution in mutualistic symbiosis.</title>
        <authorList>
            <person name="Murfin K."/>
            <person name="Klassen J."/>
            <person name="Lee M."/>
            <person name="Forst S."/>
            <person name="Stock P."/>
            <person name="Goodrich-Blair H."/>
        </authorList>
    </citation>
    <scope>NUCLEOTIDE SEQUENCE [LARGE SCALE GENOMIC DNA]</scope>
    <source>
        <strain evidence="2">Feltiae Moldova</strain>
    </source>
</reference>
<evidence type="ECO:0000256" key="1">
    <source>
        <dbReference type="SAM" id="MobiDB-lite"/>
    </source>
</evidence>
<protein>
    <submittedName>
        <fullName evidence="2">Uncharacterized protein</fullName>
    </submittedName>
</protein>
<comment type="caution">
    <text evidence="2">The sequence shown here is derived from an EMBL/GenBank/DDBJ whole genome shotgun (WGS) entry which is preliminary data.</text>
</comment>
<dbReference type="AlphaFoldDB" id="A0A077NQX1"/>
<evidence type="ECO:0000313" key="2">
    <source>
        <dbReference type="EMBL" id="CDH00798.1"/>
    </source>
</evidence>
<evidence type="ECO:0000313" key="3">
    <source>
        <dbReference type="Proteomes" id="UP000028487"/>
    </source>
</evidence>
<organism evidence="2 3">
    <name type="scientific">Xenorhabdus bovienii str. feltiae Moldova</name>
    <dbReference type="NCBI Taxonomy" id="1398200"/>
    <lineage>
        <taxon>Bacteria</taxon>
        <taxon>Pseudomonadati</taxon>
        <taxon>Pseudomonadota</taxon>
        <taxon>Gammaproteobacteria</taxon>
        <taxon>Enterobacterales</taxon>
        <taxon>Morganellaceae</taxon>
        <taxon>Xenorhabdus</taxon>
    </lineage>
</organism>
<feature type="region of interest" description="Disordered" evidence="1">
    <location>
        <begin position="18"/>
        <end position="69"/>
    </location>
</feature>
<dbReference type="HOGENOM" id="CLU_2775040_0_0_6"/>
<proteinExistence type="predicted"/>
<accession>A0A077NQX1</accession>
<gene>
    <name evidence="2" type="ORF">XBFM1_190001</name>
</gene>
<dbReference type="EMBL" id="CBSV010000101">
    <property type="protein sequence ID" value="CDH00798.1"/>
    <property type="molecule type" value="Genomic_DNA"/>
</dbReference>
<sequence length="69" mass="6931">MGAVDGLDIRKKLADDKESSYFGLDINEEDYGEADPLASETGTLGGATAGAHEGQAAALPGGHNGPLST</sequence>
<dbReference type="Proteomes" id="UP000028487">
    <property type="component" value="Unassembled WGS sequence"/>
</dbReference>
<feature type="compositionally biased region" description="Low complexity" evidence="1">
    <location>
        <begin position="49"/>
        <end position="58"/>
    </location>
</feature>
<name>A0A077NQX1_XENBV</name>